<evidence type="ECO:0000256" key="14">
    <source>
        <dbReference type="ARBA" id="ARBA00022967"/>
    </source>
</evidence>
<dbReference type="GO" id="GO:0033017">
    <property type="term" value="C:sarcoplasmic reticulum membrane"/>
    <property type="evidence" value="ECO:0007669"/>
    <property type="project" value="UniProtKB-SubCell"/>
</dbReference>
<dbReference type="Proteomes" id="UP000694427">
    <property type="component" value="Unplaced"/>
</dbReference>
<dbReference type="SUPFAM" id="SSF81660">
    <property type="entry name" value="Metal cation-transporting ATPase, ATP-binding domain N"/>
    <property type="match status" value="1"/>
</dbReference>
<keyword evidence="22" id="KW-1185">Reference proteome</keyword>
<evidence type="ECO:0000256" key="16">
    <source>
        <dbReference type="ARBA" id="ARBA00023065"/>
    </source>
</evidence>
<feature type="transmembrane region" description="Helical" evidence="19">
    <location>
        <begin position="60"/>
        <end position="78"/>
    </location>
</feature>
<evidence type="ECO:0000256" key="2">
    <source>
        <dbReference type="ARBA" id="ARBA00004326"/>
    </source>
</evidence>
<keyword evidence="6" id="KW-0597">Phosphoprotein</keyword>
<keyword evidence="15 19" id="KW-1133">Transmembrane helix</keyword>
<dbReference type="PRINTS" id="PR00120">
    <property type="entry name" value="HATPASE"/>
</dbReference>
<dbReference type="InterPro" id="IPR004014">
    <property type="entry name" value="ATPase_P-typ_cation-transptr_N"/>
</dbReference>
<comment type="function">
    <text evidence="19">Catalyzes the hydrolysis of ATP coupled with the transport of calcium.</text>
</comment>
<dbReference type="FunFam" id="2.70.150.10:FF:000160">
    <property type="entry name" value="Sarcoplasmic/endoplasmic reticulum calcium ATPase 1"/>
    <property type="match status" value="2"/>
</dbReference>
<evidence type="ECO:0000256" key="13">
    <source>
        <dbReference type="ARBA" id="ARBA00022951"/>
    </source>
</evidence>
<proteinExistence type="inferred from homology"/>
<evidence type="ECO:0000256" key="18">
    <source>
        <dbReference type="ARBA" id="ARBA00047282"/>
    </source>
</evidence>
<feature type="transmembrane region" description="Helical" evidence="19">
    <location>
        <begin position="84"/>
        <end position="107"/>
    </location>
</feature>
<evidence type="ECO:0000256" key="1">
    <source>
        <dbReference type="ARBA" id="ARBA00001946"/>
    </source>
</evidence>
<dbReference type="EC" id="7.2.2.10" evidence="19"/>
<dbReference type="FunFam" id="3.40.50.1000:FF:000005">
    <property type="entry name" value="Calcium-transporting ATPase 1"/>
    <property type="match status" value="1"/>
</dbReference>
<evidence type="ECO:0000256" key="9">
    <source>
        <dbReference type="ARBA" id="ARBA00022741"/>
    </source>
</evidence>
<dbReference type="SUPFAM" id="SSF81665">
    <property type="entry name" value="Calcium ATPase, transmembrane domain M"/>
    <property type="match status" value="1"/>
</dbReference>
<dbReference type="NCBIfam" id="TIGR01494">
    <property type="entry name" value="ATPase_P-type"/>
    <property type="match status" value="3"/>
</dbReference>
<dbReference type="NCBIfam" id="TIGR01116">
    <property type="entry name" value="ATPase-IIA1_Ca"/>
    <property type="match status" value="1"/>
</dbReference>
<dbReference type="InterPro" id="IPR044492">
    <property type="entry name" value="P_typ_ATPase_HD_dom"/>
</dbReference>
<organism evidence="21 22">
    <name type="scientific">Cyprinus carpio</name>
    <name type="common">Common carp</name>
    <dbReference type="NCBI Taxonomy" id="7962"/>
    <lineage>
        <taxon>Eukaryota</taxon>
        <taxon>Metazoa</taxon>
        <taxon>Chordata</taxon>
        <taxon>Craniata</taxon>
        <taxon>Vertebrata</taxon>
        <taxon>Euteleostomi</taxon>
        <taxon>Actinopterygii</taxon>
        <taxon>Neopterygii</taxon>
        <taxon>Teleostei</taxon>
        <taxon>Ostariophysi</taxon>
        <taxon>Cypriniformes</taxon>
        <taxon>Cyprinidae</taxon>
        <taxon>Cyprininae</taxon>
        <taxon>Cyprinus</taxon>
    </lineage>
</organism>
<keyword evidence="5 19" id="KW-0813">Transport</keyword>
<dbReference type="InterPro" id="IPR006068">
    <property type="entry name" value="ATPase_P-typ_cation-transptr_C"/>
</dbReference>
<dbReference type="InterPro" id="IPR008250">
    <property type="entry name" value="ATPase_P-typ_transduc_dom_A_sf"/>
</dbReference>
<dbReference type="InterPro" id="IPR001757">
    <property type="entry name" value="P_typ_ATPase"/>
</dbReference>
<dbReference type="Ensembl" id="ENSCCRT00010039641.1">
    <property type="protein sequence ID" value="ENSCCRP00010036092.1"/>
    <property type="gene ID" value="ENSCCRG00010012346.1"/>
</dbReference>
<keyword evidence="11 19" id="KW-0067">ATP-binding</keyword>
<dbReference type="SFLD" id="SFLDG00002">
    <property type="entry name" value="C1.7:_P-type_atpase_like"/>
    <property type="match status" value="1"/>
</dbReference>
<evidence type="ECO:0000256" key="7">
    <source>
        <dbReference type="ARBA" id="ARBA00022568"/>
    </source>
</evidence>
<dbReference type="GO" id="GO:0016887">
    <property type="term" value="F:ATP hydrolysis activity"/>
    <property type="evidence" value="ECO:0007669"/>
    <property type="project" value="InterPro"/>
</dbReference>
<dbReference type="Pfam" id="PF08282">
    <property type="entry name" value="Hydrolase_3"/>
    <property type="match status" value="1"/>
</dbReference>
<comment type="catalytic activity">
    <reaction evidence="18">
        <text>Ca(2+)(in) + ATP + H2O = Ca(2+)(out) + ADP + phosphate + H(+)</text>
        <dbReference type="Rhea" id="RHEA:18105"/>
        <dbReference type="ChEBI" id="CHEBI:15377"/>
        <dbReference type="ChEBI" id="CHEBI:15378"/>
        <dbReference type="ChEBI" id="CHEBI:29108"/>
        <dbReference type="ChEBI" id="CHEBI:30616"/>
        <dbReference type="ChEBI" id="CHEBI:43474"/>
        <dbReference type="ChEBI" id="CHEBI:456216"/>
        <dbReference type="EC" id="7.2.2.10"/>
    </reaction>
    <physiologicalReaction direction="left-to-right" evidence="18">
        <dbReference type="Rhea" id="RHEA:18106"/>
    </physiologicalReaction>
</comment>
<gene>
    <name evidence="21" type="primary">LOC109084485</name>
</gene>
<keyword evidence="17 19" id="KW-0472">Membrane</keyword>
<reference evidence="21" key="2">
    <citation type="submission" date="2025-09" db="UniProtKB">
        <authorList>
            <consortium name="Ensembl"/>
        </authorList>
    </citation>
    <scope>IDENTIFICATION</scope>
</reference>
<feature type="transmembrane region" description="Helical" evidence="19">
    <location>
        <begin position="925"/>
        <end position="946"/>
    </location>
</feature>
<dbReference type="InterPro" id="IPR023298">
    <property type="entry name" value="ATPase_P-typ_TM_dom_sf"/>
</dbReference>
<dbReference type="CDD" id="cd02083">
    <property type="entry name" value="P-type_ATPase_SERCA"/>
    <property type="match status" value="1"/>
</dbReference>
<dbReference type="SUPFAM" id="SSF56784">
    <property type="entry name" value="HAD-like"/>
    <property type="match status" value="1"/>
</dbReference>
<dbReference type="InterPro" id="IPR005782">
    <property type="entry name" value="P-type_ATPase_IIA"/>
</dbReference>
<dbReference type="InterPro" id="IPR018303">
    <property type="entry name" value="ATPase_P-typ_P_site"/>
</dbReference>
<protein>
    <recommendedName>
        <fullName evidence="19">Calcium-transporting ATPase</fullName>
        <ecNumber evidence="19">7.2.2.10</ecNumber>
    </recommendedName>
</protein>
<keyword evidence="12" id="KW-0460">Magnesium</keyword>
<feature type="transmembrane region" description="Helical" evidence="19">
    <location>
        <begin position="260"/>
        <end position="278"/>
    </location>
</feature>
<dbReference type="FunFam" id="3.40.1110.10:FF:000003">
    <property type="entry name" value="Calcium-transporting ATPase"/>
    <property type="match status" value="1"/>
</dbReference>
<evidence type="ECO:0000256" key="6">
    <source>
        <dbReference type="ARBA" id="ARBA00022553"/>
    </source>
</evidence>
<dbReference type="SUPFAM" id="SSF81653">
    <property type="entry name" value="Calcium ATPase, transduction domain A"/>
    <property type="match status" value="1"/>
</dbReference>
<feature type="transmembrane region" description="Helical" evidence="19">
    <location>
        <begin position="298"/>
        <end position="321"/>
    </location>
</feature>
<feature type="transmembrane region" description="Helical" evidence="19">
    <location>
        <begin position="830"/>
        <end position="854"/>
    </location>
</feature>
<dbReference type="SMART" id="SM00831">
    <property type="entry name" value="Cation_ATPase_N"/>
    <property type="match status" value="1"/>
</dbReference>
<evidence type="ECO:0000256" key="3">
    <source>
        <dbReference type="ARBA" id="ARBA00004477"/>
    </source>
</evidence>
<evidence type="ECO:0000256" key="12">
    <source>
        <dbReference type="ARBA" id="ARBA00022842"/>
    </source>
</evidence>
<feature type="transmembrane region" description="Helical" evidence="19">
    <location>
        <begin position="757"/>
        <end position="778"/>
    </location>
</feature>
<keyword evidence="13" id="KW-0703">Sarcoplasmic reticulum</keyword>
<dbReference type="SFLD" id="SFLDF00027">
    <property type="entry name" value="p-type_atpase"/>
    <property type="match status" value="1"/>
</dbReference>
<name>A0A8C1JSP2_CYPCA</name>
<evidence type="ECO:0000256" key="5">
    <source>
        <dbReference type="ARBA" id="ARBA00022448"/>
    </source>
</evidence>
<dbReference type="PANTHER" id="PTHR42861">
    <property type="entry name" value="CALCIUM-TRANSPORTING ATPASE"/>
    <property type="match status" value="1"/>
</dbReference>
<keyword evidence="8 19" id="KW-0812">Transmembrane</keyword>
<dbReference type="Pfam" id="PF00690">
    <property type="entry name" value="Cation_ATPase_N"/>
    <property type="match status" value="1"/>
</dbReference>
<evidence type="ECO:0000259" key="20">
    <source>
        <dbReference type="SMART" id="SM00831"/>
    </source>
</evidence>
<comment type="caution">
    <text evidence="19">Lacks conserved residue(s) required for the propagation of feature annotation.</text>
</comment>
<keyword evidence="14" id="KW-1278">Translocase</keyword>
<dbReference type="Gene3D" id="2.70.150.10">
    <property type="entry name" value="Calcium-transporting ATPase, cytoplasmic transduction domain A"/>
    <property type="match status" value="1"/>
</dbReference>
<dbReference type="InterPro" id="IPR023299">
    <property type="entry name" value="ATPase_P-typ_cyto_dom_N"/>
</dbReference>
<dbReference type="AlphaFoldDB" id="A0A8C1JSP2"/>
<comment type="similarity">
    <text evidence="4 19">Belongs to the cation transport ATPase (P-type) (TC 3.A.3) family. Type IIA subfamily.</text>
</comment>
<dbReference type="Gene3D" id="1.20.1110.10">
    <property type="entry name" value="Calcium-transporting ATPase, transmembrane domain"/>
    <property type="match status" value="1"/>
</dbReference>
<dbReference type="InterPro" id="IPR036412">
    <property type="entry name" value="HAD-like_sf"/>
</dbReference>
<dbReference type="Gene3D" id="3.40.50.1000">
    <property type="entry name" value="HAD superfamily/HAD-like"/>
    <property type="match status" value="1"/>
</dbReference>
<keyword evidence="10 19" id="KW-0106">Calcium</keyword>
<evidence type="ECO:0000313" key="21">
    <source>
        <dbReference type="Ensembl" id="ENSCCRP00010036092.1"/>
    </source>
</evidence>
<feature type="domain" description="Cation-transporting P-type ATPase N-terminal" evidence="20">
    <location>
        <begin position="3"/>
        <end position="77"/>
    </location>
</feature>
<evidence type="ECO:0000256" key="11">
    <source>
        <dbReference type="ARBA" id="ARBA00022840"/>
    </source>
</evidence>
<accession>A0A8C1JSP2</accession>
<dbReference type="PRINTS" id="PR00119">
    <property type="entry name" value="CATATPASE"/>
</dbReference>
<dbReference type="Pfam" id="PF13246">
    <property type="entry name" value="Cation_ATPase"/>
    <property type="match status" value="1"/>
</dbReference>
<evidence type="ECO:0000256" key="17">
    <source>
        <dbReference type="ARBA" id="ARBA00023136"/>
    </source>
</evidence>
<reference evidence="21" key="1">
    <citation type="submission" date="2025-08" db="UniProtKB">
        <authorList>
            <consortium name="Ensembl"/>
        </authorList>
    </citation>
    <scope>IDENTIFICATION</scope>
</reference>
<dbReference type="Pfam" id="PF00689">
    <property type="entry name" value="Cation_ATPase_C"/>
    <property type="match status" value="1"/>
</dbReference>
<dbReference type="GO" id="GO:0005524">
    <property type="term" value="F:ATP binding"/>
    <property type="evidence" value="ECO:0007669"/>
    <property type="project" value="UniProtKB-KW"/>
</dbReference>
<evidence type="ECO:0000256" key="4">
    <source>
        <dbReference type="ARBA" id="ARBA00005675"/>
    </source>
</evidence>
<evidence type="ECO:0000256" key="10">
    <source>
        <dbReference type="ARBA" id="ARBA00022837"/>
    </source>
</evidence>
<comment type="subcellular location">
    <subcellularLocation>
        <location evidence="3">Endoplasmic reticulum membrane</location>
        <topology evidence="3">Multi-pass membrane protein</topology>
    </subcellularLocation>
    <subcellularLocation>
        <location evidence="19">Membrane</location>
        <topology evidence="19">Multi-pass membrane protein</topology>
    </subcellularLocation>
    <subcellularLocation>
        <location evidence="2">Sarcoplasmic reticulum membrane</location>
        <topology evidence="2">Multi-pass membrane protein</topology>
    </subcellularLocation>
</comment>
<dbReference type="PROSITE" id="PS00154">
    <property type="entry name" value="ATPASE_E1_E2"/>
    <property type="match status" value="1"/>
</dbReference>
<evidence type="ECO:0000256" key="15">
    <source>
        <dbReference type="ARBA" id="ARBA00022989"/>
    </source>
</evidence>
<dbReference type="Gene3D" id="3.40.1110.10">
    <property type="entry name" value="Calcium-transporting ATPase, cytoplasmic domain N"/>
    <property type="match status" value="1"/>
</dbReference>
<dbReference type="SFLD" id="SFLDS00003">
    <property type="entry name" value="Haloacid_Dehalogenase"/>
    <property type="match status" value="1"/>
</dbReference>
<dbReference type="GO" id="GO:0005388">
    <property type="term" value="F:P-type calcium transporter activity"/>
    <property type="evidence" value="ECO:0007669"/>
    <property type="project" value="UniProtKB-EC"/>
</dbReference>
<evidence type="ECO:0000256" key="19">
    <source>
        <dbReference type="RuleBase" id="RU361146"/>
    </source>
</evidence>
<dbReference type="InterPro" id="IPR059000">
    <property type="entry name" value="ATPase_P-type_domA"/>
</dbReference>
<evidence type="ECO:0000313" key="22">
    <source>
        <dbReference type="Proteomes" id="UP000694427"/>
    </source>
</evidence>
<keyword evidence="16 19" id="KW-0406">Ion transport</keyword>
<comment type="cofactor">
    <cofactor evidence="1">
        <name>Mg(2+)</name>
        <dbReference type="ChEBI" id="CHEBI:18420"/>
    </cofactor>
</comment>
<dbReference type="InterPro" id="IPR023214">
    <property type="entry name" value="HAD_sf"/>
</dbReference>
<dbReference type="Pfam" id="PF00122">
    <property type="entry name" value="E1-E2_ATPase"/>
    <property type="match status" value="1"/>
</dbReference>
<evidence type="ECO:0000256" key="8">
    <source>
        <dbReference type="ARBA" id="ARBA00022692"/>
    </source>
</evidence>
<keyword evidence="7 19" id="KW-0109">Calcium transport</keyword>
<keyword evidence="9 19" id="KW-0547">Nucleotide-binding</keyword>
<dbReference type="FunFam" id="1.20.1110.10:FF:000065">
    <property type="entry name" value="Sarcoplasmic/endoplasmic reticulum calcium ATPase 1"/>
    <property type="match status" value="3"/>
</dbReference>
<sequence>MEDAHTKTPAECLAHFTVSETTGLSPDQVKKNLAKYGYNELPAEEGKSIWELIIEQFEDLLVRILLLAACISFVLAWFEEGEETVTAFVEPFVILLILIANAVVGVWQERNAESAIEALKEYEPEMGKVYRSDRKSVQMIKAREIVPGDIVEVSVGDKVPADIRLTAIRSTTLRVDQSILTGESVSVIKHTDPVPDLRAVNQDKKNMLFSGTNIAAGKAIGIAVATGVSTEIGKIRDQMAATEQEKTPLQQKLDEFGEQLSKVISLICVAVWMINIGHFNDPVHGGSWIRGAVYYFKIAVALAVAAIPEGLPAVITTCLALGTRRMAKKNAIVRSLPSVETLGCTSVICSDKTGTLTTNQMCVTKMFVIDRIDGDHVELDCFDISGSKYTPEGEVTKSGARVDCGQYDGLVELATICALCNDSSLDYNESKKIYEKVGEATETALCCLVEKMNVFKTNVNNLSKIERANACCSVVKQLMKKNFTLEFSRDRKSMSVYCTPTKGDAGSKMFVKGAPEGVIDRCSYVRVGSTRVPLTGIVKDKIMSVIKEWGCGRDTLRCLALATRDHPLKVEEMNLEDSTKFADYETDLTFVGCVGMLDPPRKEVTGSIELCRAAGIRVIMITGDNKGTAVAICRRIGIFGEDEDVTGKAYTGREFDDLPRGEQSEAVCKACCFARVEPSHKSKIVEFLQGYDEITAMTGDGVNDAPALKKAEIGIAMGSGTAVAKSASEMVLADDNFSSIVAAVEEGRAIYNNMKQFIRYLISSNVGEVVCIFLTAALGLPEALIPVQLLWVNLVTDGLPATALGFNPPDLDIMGKPPRSAKEPLISGWLFFRYMAIGGYVGAATVGAAAYWFIYDVEGPGVTYYQLSHFMQCHEENEDFIGIDCEVFEAASPMTMALSVLVTIEMFNALNSLSENQSLLRMPPWSNCWLVAAMTLSMSLHFMILYVDPLPMVFKLTHLNVEQWMVVLKLSFPVILIDEVLKFFARNYLEGKEHVVLNMSVIQPCMHGTPVKFMLNFPLVFPCIVSPKENLAYFY</sequence>